<proteinExistence type="predicted"/>
<protein>
    <submittedName>
        <fullName evidence="1">Uncharacterized protein</fullName>
    </submittedName>
</protein>
<accession>A0A5D3D5S0</accession>
<dbReference type="Proteomes" id="UP000321947">
    <property type="component" value="Unassembled WGS sequence"/>
</dbReference>
<evidence type="ECO:0000313" key="1">
    <source>
        <dbReference type="EMBL" id="TYK18870.1"/>
    </source>
</evidence>
<dbReference type="AlphaFoldDB" id="A0A5D3D5S0"/>
<name>A0A5D3D5S0_CUCMM</name>
<comment type="caution">
    <text evidence="1">The sequence shown here is derived from an EMBL/GenBank/DDBJ whole genome shotgun (WGS) entry which is preliminary data.</text>
</comment>
<gene>
    <name evidence="1" type="ORF">E5676_scaffold204G00720</name>
</gene>
<dbReference type="EMBL" id="SSTD01007443">
    <property type="protein sequence ID" value="TYK18870.1"/>
    <property type="molecule type" value="Genomic_DNA"/>
</dbReference>
<evidence type="ECO:0000313" key="2">
    <source>
        <dbReference type="Proteomes" id="UP000321947"/>
    </source>
</evidence>
<reference evidence="1 2" key="1">
    <citation type="submission" date="2019-08" db="EMBL/GenBank/DDBJ databases">
        <title>Draft genome sequences of two oriental melons (Cucumis melo L. var makuwa).</title>
        <authorList>
            <person name="Kwon S.-Y."/>
        </authorList>
    </citation>
    <scope>NUCLEOTIDE SEQUENCE [LARGE SCALE GENOMIC DNA]</scope>
    <source>
        <strain evidence="2">cv. Chang Bougi</strain>
        <tissue evidence="1">Leaf</tissue>
    </source>
</reference>
<sequence>MLTCYKLNQNNFGSEALIESPVGKTVFFQTEIFGDNSGDVVQKVTMWDQVQLPSDWPPQLQIPTFPKLVFGSSKEAQRSSRLRSNEPTATSQQPSIRLHFRRRIDSLFIFKCSGYSVGVTGFHPKQSSKSWERFCASNEEEDQFLLAKNSILTSIVRAKSEANLQAVMETIINNTSDDNKQDEPEDIANLSDSSINDIDFDNDPYYNFDIFEP</sequence>
<organism evidence="1 2">
    <name type="scientific">Cucumis melo var. makuwa</name>
    <name type="common">Oriental melon</name>
    <dbReference type="NCBI Taxonomy" id="1194695"/>
    <lineage>
        <taxon>Eukaryota</taxon>
        <taxon>Viridiplantae</taxon>
        <taxon>Streptophyta</taxon>
        <taxon>Embryophyta</taxon>
        <taxon>Tracheophyta</taxon>
        <taxon>Spermatophyta</taxon>
        <taxon>Magnoliopsida</taxon>
        <taxon>eudicotyledons</taxon>
        <taxon>Gunneridae</taxon>
        <taxon>Pentapetalae</taxon>
        <taxon>rosids</taxon>
        <taxon>fabids</taxon>
        <taxon>Cucurbitales</taxon>
        <taxon>Cucurbitaceae</taxon>
        <taxon>Benincaseae</taxon>
        <taxon>Cucumis</taxon>
    </lineage>
</organism>